<dbReference type="EMBL" id="BAAAKW010000034">
    <property type="protein sequence ID" value="GAA1222061.1"/>
    <property type="molecule type" value="Genomic_DNA"/>
</dbReference>
<dbReference type="Proteomes" id="UP001500943">
    <property type="component" value="Unassembled WGS sequence"/>
</dbReference>
<organism evidence="1 2">
    <name type="scientific">Rhodoglobus aureus</name>
    <dbReference type="NCBI Taxonomy" id="191497"/>
    <lineage>
        <taxon>Bacteria</taxon>
        <taxon>Bacillati</taxon>
        <taxon>Actinomycetota</taxon>
        <taxon>Actinomycetes</taxon>
        <taxon>Micrococcales</taxon>
        <taxon>Microbacteriaceae</taxon>
        <taxon>Rhodoglobus</taxon>
    </lineage>
</organism>
<protein>
    <recommendedName>
        <fullName evidence="3">Nucleotidyl transferase AbiEii/AbiGii toxin family protein</fullName>
    </recommendedName>
</protein>
<accession>A0ABN1VT35</accession>
<evidence type="ECO:0008006" key="3">
    <source>
        <dbReference type="Google" id="ProtNLM"/>
    </source>
</evidence>
<sequence length="203" mass="22173">MARDVRERVIVATTLDRDDIIAGLRELIAELRADGEVAGIRLVGGAALSLRYFDRGSTQDLDSLHVRPGSDAAVAAAAARVAQHHDWDPAWLNFEVTKADALPTLGRTVEWDTIYDGDGIVIQVASKEALLAMKLRANRPGRDTRDIRLLLSLCEIGTLGEVEDFYEDFYPGDSLDPRAVSMVTAIFAESAIEKPLPPGPMNF</sequence>
<comment type="caution">
    <text evidence="1">The sequence shown here is derived from an EMBL/GenBank/DDBJ whole genome shotgun (WGS) entry which is preliminary data.</text>
</comment>
<evidence type="ECO:0000313" key="2">
    <source>
        <dbReference type="Proteomes" id="UP001500943"/>
    </source>
</evidence>
<proteinExistence type="predicted"/>
<evidence type="ECO:0000313" key="1">
    <source>
        <dbReference type="EMBL" id="GAA1222061.1"/>
    </source>
</evidence>
<name>A0ABN1VT35_9MICO</name>
<gene>
    <name evidence="1" type="ORF">GCM10009655_22130</name>
</gene>
<reference evidence="1 2" key="1">
    <citation type="journal article" date="2019" name="Int. J. Syst. Evol. Microbiol.">
        <title>The Global Catalogue of Microorganisms (GCM) 10K type strain sequencing project: providing services to taxonomists for standard genome sequencing and annotation.</title>
        <authorList>
            <consortium name="The Broad Institute Genomics Platform"/>
            <consortium name="The Broad Institute Genome Sequencing Center for Infectious Disease"/>
            <person name="Wu L."/>
            <person name="Ma J."/>
        </authorList>
    </citation>
    <scope>NUCLEOTIDE SEQUENCE [LARGE SCALE GENOMIC DNA]</scope>
    <source>
        <strain evidence="1 2">JCM 12762</strain>
    </source>
</reference>
<keyword evidence="2" id="KW-1185">Reference proteome</keyword>